<dbReference type="Proteomes" id="UP001180840">
    <property type="component" value="Unassembled WGS sequence"/>
</dbReference>
<dbReference type="InterPro" id="IPR018114">
    <property type="entry name" value="TRYPSIN_HIS"/>
</dbReference>
<proteinExistence type="predicted"/>
<dbReference type="Gene3D" id="2.40.10.10">
    <property type="entry name" value="Trypsin-like serine proteases"/>
    <property type="match status" value="2"/>
</dbReference>
<evidence type="ECO:0000313" key="4">
    <source>
        <dbReference type="EMBL" id="MDR7329804.1"/>
    </source>
</evidence>
<name>A0ABU1ZXZ0_9CORY</name>
<dbReference type="PROSITE" id="PS00135">
    <property type="entry name" value="TRYPSIN_SER"/>
    <property type="match status" value="1"/>
</dbReference>
<dbReference type="InterPro" id="IPR009003">
    <property type="entry name" value="Peptidase_S1_PA"/>
</dbReference>
<keyword evidence="2" id="KW-0472">Membrane</keyword>
<feature type="region of interest" description="Disordered" evidence="1">
    <location>
        <begin position="55"/>
        <end position="90"/>
    </location>
</feature>
<organism evidence="4 5">
    <name type="scientific">Corynebacterium guangdongense</name>
    <dbReference type="NCBI Taxonomy" id="1783348"/>
    <lineage>
        <taxon>Bacteria</taxon>
        <taxon>Bacillati</taxon>
        <taxon>Actinomycetota</taxon>
        <taxon>Actinomycetes</taxon>
        <taxon>Mycobacteriales</taxon>
        <taxon>Corynebacteriaceae</taxon>
        <taxon>Corynebacterium</taxon>
    </lineage>
</organism>
<feature type="transmembrane region" description="Helical" evidence="2">
    <location>
        <begin position="16"/>
        <end position="37"/>
    </location>
</feature>
<feature type="domain" description="Peptidase S1" evidence="3">
    <location>
        <begin position="120"/>
        <end position="275"/>
    </location>
</feature>
<dbReference type="InterPro" id="IPR001254">
    <property type="entry name" value="Trypsin_dom"/>
</dbReference>
<dbReference type="PROSITE" id="PS00134">
    <property type="entry name" value="TRYPSIN_HIS"/>
    <property type="match status" value="1"/>
</dbReference>
<dbReference type="InterPro" id="IPR043504">
    <property type="entry name" value="Peptidase_S1_PA_chymotrypsin"/>
</dbReference>
<dbReference type="EMBL" id="JAVDXZ010000001">
    <property type="protein sequence ID" value="MDR7329804.1"/>
    <property type="molecule type" value="Genomic_DNA"/>
</dbReference>
<evidence type="ECO:0000313" key="5">
    <source>
        <dbReference type="Proteomes" id="UP001180840"/>
    </source>
</evidence>
<sequence length="325" mass="32797">MASHPSTDGAAGLRGGLLWVLAILVAVVTVVAVLVAAGRENAAFERAAEQTSLEAAVSEDAAPAAPAPPAAPLEGVLATPGSPWTPGTTMHLTGDYPQPGVPFEVSECTVAFGFSDAAGNAYAVTASHCGSVGDLVWPTNATTVADYATEVGRVIYSDLDQPAEVNHDIGIIQVTDPHRLMTFAGDGQQPSLVAGGPRFADHATTPDDACKIGGTTGLTCGPTGPIQRQQLYDEDGSFVLTEGATATICAAKGDSGGPVVGEVDGTSVILGLLSGTRTPETPVTDCGAPGAELMTVAYTPAATIVETIREVVPDAQLPQAEVPVG</sequence>
<gene>
    <name evidence="4" type="ORF">J2S39_001480</name>
</gene>
<dbReference type="RefSeq" id="WP_290194911.1">
    <property type="nucleotide sequence ID" value="NZ_CP047654.1"/>
</dbReference>
<keyword evidence="2" id="KW-1133">Transmembrane helix</keyword>
<reference evidence="4" key="1">
    <citation type="submission" date="2023-07" db="EMBL/GenBank/DDBJ databases">
        <title>Sequencing the genomes of 1000 actinobacteria strains.</title>
        <authorList>
            <person name="Klenk H.-P."/>
        </authorList>
    </citation>
    <scope>NUCLEOTIDE SEQUENCE</scope>
    <source>
        <strain evidence="4">DSM 107476</strain>
    </source>
</reference>
<evidence type="ECO:0000256" key="2">
    <source>
        <dbReference type="SAM" id="Phobius"/>
    </source>
</evidence>
<dbReference type="Pfam" id="PF00089">
    <property type="entry name" value="Trypsin"/>
    <property type="match status" value="1"/>
</dbReference>
<keyword evidence="2" id="KW-0812">Transmembrane</keyword>
<evidence type="ECO:0000259" key="3">
    <source>
        <dbReference type="Pfam" id="PF00089"/>
    </source>
</evidence>
<dbReference type="InterPro" id="IPR033116">
    <property type="entry name" value="TRYPSIN_SER"/>
</dbReference>
<comment type="caution">
    <text evidence="4">The sequence shown here is derived from an EMBL/GenBank/DDBJ whole genome shotgun (WGS) entry which is preliminary data.</text>
</comment>
<dbReference type="SUPFAM" id="SSF50494">
    <property type="entry name" value="Trypsin-like serine proteases"/>
    <property type="match status" value="1"/>
</dbReference>
<protein>
    <recommendedName>
        <fullName evidence="3">Peptidase S1 domain-containing protein</fullName>
    </recommendedName>
</protein>
<evidence type="ECO:0000256" key="1">
    <source>
        <dbReference type="SAM" id="MobiDB-lite"/>
    </source>
</evidence>
<accession>A0ABU1ZXZ0</accession>
<keyword evidence="5" id="KW-1185">Reference proteome</keyword>